<comment type="caution">
    <text evidence="3">The sequence shown here is derived from an EMBL/GenBank/DDBJ whole genome shotgun (WGS) entry which is preliminary data.</text>
</comment>
<accession>A0ABT1DD21</accession>
<dbReference type="Gene3D" id="3.40.190.10">
    <property type="entry name" value="Periplasmic binding protein-like II"/>
    <property type="match status" value="2"/>
</dbReference>
<dbReference type="Proteomes" id="UP001523392">
    <property type="component" value="Unassembled WGS sequence"/>
</dbReference>
<keyword evidence="4" id="KW-1185">Reference proteome</keyword>
<dbReference type="SUPFAM" id="SSF53850">
    <property type="entry name" value="Periplasmic binding protein-like II"/>
    <property type="match status" value="1"/>
</dbReference>
<gene>
    <name evidence="3" type="ORF">JYK14_27240</name>
</gene>
<dbReference type="PANTHER" id="PTHR30006:SF2">
    <property type="entry name" value="ABC TRANSPORTER SUBSTRATE-BINDING PROTEIN"/>
    <property type="match status" value="1"/>
</dbReference>
<proteinExistence type="predicted"/>
<evidence type="ECO:0000313" key="4">
    <source>
        <dbReference type="Proteomes" id="UP001523392"/>
    </source>
</evidence>
<name>A0ABT1DD21_9PROT</name>
<feature type="chain" id="PRO_5046978897" evidence="2">
    <location>
        <begin position="20"/>
        <end position="343"/>
    </location>
</feature>
<keyword evidence="1 2" id="KW-0732">Signal</keyword>
<dbReference type="RefSeq" id="WP_252956508.1">
    <property type="nucleotide sequence ID" value="NZ_JAFIRR010000235.1"/>
</dbReference>
<feature type="signal peptide" evidence="2">
    <location>
        <begin position="1"/>
        <end position="19"/>
    </location>
</feature>
<evidence type="ECO:0000256" key="1">
    <source>
        <dbReference type="ARBA" id="ARBA00022729"/>
    </source>
</evidence>
<reference evidence="3 4" key="1">
    <citation type="submission" date="2021-12" db="EMBL/GenBank/DDBJ databases">
        <title>Siccirubricoccus leaddurans sp. nov., a high concentration Zn2+ tolerance bacterium.</title>
        <authorList>
            <person name="Cao Y."/>
        </authorList>
    </citation>
    <scope>NUCLEOTIDE SEQUENCE [LARGE SCALE GENOMIC DNA]</scope>
    <source>
        <strain evidence="3 4">KC 17139</strain>
    </source>
</reference>
<evidence type="ECO:0000313" key="3">
    <source>
        <dbReference type="EMBL" id="MCO6419829.1"/>
    </source>
</evidence>
<dbReference type="EMBL" id="JAFIRR010000235">
    <property type="protein sequence ID" value="MCO6419829.1"/>
    <property type="molecule type" value="Genomic_DNA"/>
</dbReference>
<sequence length="343" mass="36656">MRIGSLAAASALAAPAVHAQQRQFAGVTLRMNGYGGTYDRTLTDHVLKPLEERTGLKVIVTASNSAADVVRLISNSGRPHLDLLMTDSPLMPDLVRANVIEAFGTAEVPNTARLLPGLREFGEHGAPFSLATIIPVFNSDTVRTPLTRYSDIARPDLRGKVVTFGTNLGPALLALLALAEENGGSVTNIAPGLRVLSAARPNIVSLASSTVQELQLLRQGEAQAGLFWDGRALELRKSGTPIQTVVPETGVYSIATYMNVVRDGRNKEAALAVVSQLLSDEGMLGLPSTLRYAPTTDVALGEYAPEVLFNSPERVALKKPVDWVALMTQRSALIEEMNKVLQG</sequence>
<dbReference type="Pfam" id="PF13531">
    <property type="entry name" value="SBP_bac_11"/>
    <property type="match status" value="1"/>
</dbReference>
<evidence type="ECO:0000256" key="2">
    <source>
        <dbReference type="SAM" id="SignalP"/>
    </source>
</evidence>
<protein>
    <submittedName>
        <fullName evidence="3">Extracellular solute-binding protein</fullName>
    </submittedName>
</protein>
<dbReference type="PANTHER" id="PTHR30006">
    <property type="entry name" value="THIAMINE-BINDING PERIPLASMIC PROTEIN-RELATED"/>
    <property type="match status" value="1"/>
</dbReference>
<organism evidence="3 4">
    <name type="scientific">Siccirubricoccus soli</name>
    <dbReference type="NCBI Taxonomy" id="2899147"/>
    <lineage>
        <taxon>Bacteria</taxon>
        <taxon>Pseudomonadati</taxon>
        <taxon>Pseudomonadota</taxon>
        <taxon>Alphaproteobacteria</taxon>
        <taxon>Acetobacterales</taxon>
        <taxon>Roseomonadaceae</taxon>
        <taxon>Siccirubricoccus</taxon>
    </lineage>
</organism>